<dbReference type="InterPro" id="IPR036257">
    <property type="entry name" value="Cyt_c_oxidase_su2_TM_sf"/>
</dbReference>
<comment type="subcellular location">
    <subcellularLocation>
        <location evidence="1">Cell membrane</location>
        <topology evidence="1">Multi-pass membrane protein</topology>
    </subcellularLocation>
</comment>
<keyword evidence="12" id="KW-0564">Palmitate</keyword>
<evidence type="ECO:0000259" key="17">
    <source>
        <dbReference type="PROSITE" id="PS50999"/>
    </source>
</evidence>
<feature type="transmembrane region" description="Helical" evidence="15">
    <location>
        <begin position="27"/>
        <end position="47"/>
    </location>
</feature>
<keyword evidence="5 14" id="KW-0679">Respiratory chain</keyword>
<dbReference type="PROSITE" id="PS50999">
    <property type="entry name" value="COX2_TM"/>
    <property type="match status" value="1"/>
</dbReference>
<sequence length="315" mass="34464">MIHAPKIALATATADRAPRQGRARGHLLRLLASAPALLLCACSGGVLDPKGPIGDAQRSILLNSFVIMLFVVVPVIVLTLAFAWWFRASNTRAKYTPEWVYSGRIEFIVWAIPALVVMFLGGIAWVGSHDLDPWKPIESDRPAVEVQVISLDWKWLFIYPDEGIASVNELVVPAATPVHFRLTSATVMNSFFVPQLGSQIYTMAGMESQLHLQADAPGEFDGLSAQFSGEGFPDMHFRLRAVGDADYAAWLGRMRGAVDKLDLSAYRTLSEPGVEKRPRFYGAVEPGLFHAVMMQSHTLPDPKPGAARPAPAHSH</sequence>
<evidence type="ECO:0000259" key="16">
    <source>
        <dbReference type="PROSITE" id="PS50857"/>
    </source>
</evidence>
<accession>A0ABV9QTN6</accession>
<dbReference type="SUPFAM" id="SSF81464">
    <property type="entry name" value="Cytochrome c oxidase subunit II-like, transmembrane region"/>
    <property type="match status" value="1"/>
</dbReference>
<proteinExistence type="inferred from homology"/>
<keyword evidence="19" id="KW-1185">Reference proteome</keyword>
<evidence type="ECO:0000313" key="18">
    <source>
        <dbReference type="EMBL" id="MFC4820201.1"/>
    </source>
</evidence>
<dbReference type="NCBIfam" id="TIGR01433">
    <property type="entry name" value="CyoA"/>
    <property type="match status" value="1"/>
</dbReference>
<feature type="transmembrane region" description="Helical" evidence="15">
    <location>
        <begin position="59"/>
        <end position="86"/>
    </location>
</feature>
<evidence type="ECO:0000256" key="8">
    <source>
        <dbReference type="ARBA" id="ARBA00022982"/>
    </source>
</evidence>
<protein>
    <recommendedName>
        <fullName evidence="14">Ubiquinol oxidase subunit 2</fullName>
    </recommendedName>
</protein>
<dbReference type="InterPro" id="IPR008972">
    <property type="entry name" value="Cupredoxin"/>
</dbReference>
<evidence type="ECO:0000256" key="4">
    <source>
        <dbReference type="ARBA" id="ARBA00022475"/>
    </source>
</evidence>
<dbReference type="CDD" id="cd04212">
    <property type="entry name" value="CuRO_UO_II"/>
    <property type="match status" value="1"/>
</dbReference>
<dbReference type="PANTHER" id="PTHR22888:SF18">
    <property type="entry name" value="CYTOCHROME BO(3) UBIQUINOL OXIDASE SUBUNIT 2"/>
    <property type="match status" value="1"/>
</dbReference>
<keyword evidence="8 14" id="KW-0249">Electron transport</keyword>
<evidence type="ECO:0000256" key="10">
    <source>
        <dbReference type="ARBA" id="ARBA00023002"/>
    </source>
</evidence>
<dbReference type="Gene3D" id="2.60.40.420">
    <property type="entry name" value="Cupredoxins - blue copper proteins"/>
    <property type="match status" value="1"/>
</dbReference>
<name>A0ABV9QTN6_9GAMM</name>
<dbReference type="PIRSF" id="PIRSF000292">
    <property type="entry name" value="Ubi_od_II"/>
    <property type="match status" value="1"/>
</dbReference>
<reference evidence="19" key="1">
    <citation type="journal article" date="2019" name="Int. J. Syst. Evol. Microbiol.">
        <title>The Global Catalogue of Microorganisms (GCM) 10K type strain sequencing project: providing services to taxonomists for standard genome sequencing and annotation.</title>
        <authorList>
            <consortium name="The Broad Institute Genomics Platform"/>
            <consortium name="The Broad Institute Genome Sequencing Center for Infectious Disease"/>
            <person name="Wu L."/>
            <person name="Ma J."/>
        </authorList>
    </citation>
    <scope>NUCLEOTIDE SEQUENCE [LARGE SCALE GENOMIC DNA]</scope>
    <source>
        <strain evidence="19">CCUG 30340</strain>
    </source>
</reference>
<keyword evidence="4 14" id="KW-1003">Cell membrane</keyword>
<evidence type="ECO:0000256" key="12">
    <source>
        <dbReference type="ARBA" id="ARBA00023139"/>
    </source>
</evidence>
<keyword evidence="9 15" id="KW-1133">Transmembrane helix</keyword>
<dbReference type="InterPro" id="IPR010514">
    <property type="entry name" value="COX_ARM"/>
</dbReference>
<evidence type="ECO:0000256" key="11">
    <source>
        <dbReference type="ARBA" id="ARBA00023136"/>
    </source>
</evidence>
<dbReference type="RefSeq" id="WP_380020033.1">
    <property type="nucleotide sequence ID" value="NZ_JBHSHD010000006.1"/>
</dbReference>
<organism evidence="18 19">
    <name type="scientific">Dokdonella ginsengisoli</name>
    <dbReference type="NCBI Taxonomy" id="363846"/>
    <lineage>
        <taxon>Bacteria</taxon>
        <taxon>Pseudomonadati</taxon>
        <taxon>Pseudomonadota</taxon>
        <taxon>Gammaproteobacteria</taxon>
        <taxon>Lysobacterales</taxon>
        <taxon>Rhodanobacteraceae</taxon>
        <taxon>Dokdonella</taxon>
    </lineage>
</organism>
<feature type="domain" description="Cytochrome oxidase subunit II transmembrane region profile" evidence="17">
    <location>
        <begin position="38"/>
        <end position="135"/>
    </location>
</feature>
<evidence type="ECO:0000256" key="3">
    <source>
        <dbReference type="ARBA" id="ARBA00022448"/>
    </source>
</evidence>
<dbReference type="Pfam" id="PF06481">
    <property type="entry name" value="COX_ARM"/>
    <property type="match status" value="1"/>
</dbReference>
<evidence type="ECO:0000256" key="2">
    <source>
        <dbReference type="ARBA" id="ARBA00007866"/>
    </source>
</evidence>
<keyword evidence="10 14" id="KW-0560">Oxidoreductase</keyword>
<keyword evidence="3 14" id="KW-0813">Transport</keyword>
<dbReference type="SUPFAM" id="SSF49503">
    <property type="entry name" value="Cupredoxins"/>
    <property type="match status" value="1"/>
</dbReference>
<evidence type="ECO:0000256" key="9">
    <source>
        <dbReference type="ARBA" id="ARBA00022989"/>
    </source>
</evidence>
<dbReference type="Proteomes" id="UP001595886">
    <property type="component" value="Unassembled WGS sequence"/>
</dbReference>
<comment type="caution">
    <text evidence="18">The sequence shown here is derived from an EMBL/GenBank/DDBJ whole genome shotgun (WGS) entry which is preliminary data.</text>
</comment>
<evidence type="ECO:0000256" key="14">
    <source>
        <dbReference type="PIRNR" id="PIRNR000292"/>
    </source>
</evidence>
<keyword evidence="6 15" id="KW-0812">Transmembrane</keyword>
<dbReference type="InterPro" id="IPR006333">
    <property type="entry name" value="Cyt_o_ubiquinol_oxidase_su2"/>
</dbReference>
<gene>
    <name evidence="18" type="primary">cyoA</name>
    <name evidence="18" type="ORF">ACFO6Q_07690</name>
</gene>
<dbReference type="InterPro" id="IPR011759">
    <property type="entry name" value="Cyt_c_oxidase_su2_TM_dom"/>
</dbReference>
<dbReference type="PROSITE" id="PS50857">
    <property type="entry name" value="COX2_CUA"/>
    <property type="match status" value="1"/>
</dbReference>
<evidence type="ECO:0000313" key="19">
    <source>
        <dbReference type="Proteomes" id="UP001595886"/>
    </source>
</evidence>
<evidence type="ECO:0000256" key="6">
    <source>
        <dbReference type="ARBA" id="ARBA00022692"/>
    </source>
</evidence>
<evidence type="ECO:0000256" key="1">
    <source>
        <dbReference type="ARBA" id="ARBA00004651"/>
    </source>
</evidence>
<keyword evidence="13" id="KW-0449">Lipoprotein</keyword>
<feature type="domain" description="Cytochrome oxidase subunit II copper A binding" evidence="16">
    <location>
        <begin position="141"/>
        <end position="253"/>
    </location>
</feature>
<comment type="similarity">
    <text evidence="2 14">Belongs to the cytochrome c oxidase subunit 2 family.</text>
</comment>
<evidence type="ECO:0000256" key="13">
    <source>
        <dbReference type="ARBA" id="ARBA00023288"/>
    </source>
</evidence>
<dbReference type="EMBL" id="JBHSHD010000006">
    <property type="protein sequence ID" value="MFC4820201.1"/>
    <property type="molecule type" value="Genomic_DNA"/>
</dbReference>
<dbReference type="InterPro" id="IPR002429">
    <property type="entry name" value="CcO_II-like_C"/>
</dbReference>
<dbReference type="InterPro" id="IPR045187">
    <property type="entry name" value="CcO_II"/>
</dbReference>
<evidence type="ECO:0000256" key="15">
    <source>
        <dbReference type="SAM" id="Phobius"/>
    </source>
</evidence>
<feature type="transmembrane region" description="Helical" evidence="15">
    <location>
        <begin position="107"/>
        <end position="127"/>
    </location>
</feature>
<dbReference type="InterPro" id="IPR034227">
    <property type="entry name" value="CuRO_UO_II"/>
</dbReference>
<dbReference type="PANTHER" id="PTHR22888">
    <property type="entry name" value="CYTOCHROME C OXIDASE, SUBUNIT II"/>
    <property type="match status" value="1"/>
</dbReference>
<dbReference type="Pfam" id="PF00116">
    <property type="entry name" value="COX2"/>
    <property type="match status" value="1"/>
</dbReference>
<keyword evidence="7" id="KW-0732">Signal</keyword>
<keyword evidence="11 14" id="KW-0472">Membrane</keyword>
<evidence type="ECO:0000256" key="5">
    <source>
        <dbReference type="ARBA" id="ARBA00022660"/>
    </source>
</evidence>
<evidence type="ECO:0000256" key="7">
    <source>
        <dbReference type="ARBA" id="ARBA00022729"/>
    </source>
</evidence>
<dbReference type="Gene3D" id="1.10.287.90">
    <property type="match status" value="1"/>
</dbReference>